<evidence type="ECO:0000256" key="2">
    <source>
        <dbReference type="SAM" id="Coils"/>
    </source>
</evidence>
<dbReference type="OrthoDB" id="10051210at2759"/>
<dbReference type="InterPro" id="IPR008042">
    <property type="entry name" value="Retrotrans_Pao"/>
</dbReference>
<keyword evidence="7" id="KW-1185">Reference proteome</keyword>
<comment type="caution">
    <text evidence="6">The sequence shown here is derived from an EMBL/GenBank/DDBJ whole genome shotgun (WGS) entry which is preliminary data.</text>
</comment>
<feature type="domain" description="CCHC-type" evidence="4">
    <location>
        <begin position="275"/>
        <end position="289"/>
    </location>
</feature>
<keyword evidence="1" id="KW-0862">Zinc</keyword>
<dbReference type="InterPro" id="IPR040676">
    <property type="entry name" value="DUF5641"/>
</dbReference>
<name>A0A9Q1IZ57_SYNKA</name>
<organism evidence="6 7">
    <name type="scientific">Synaphobranchus kaupii</name>
    <name type="common">Kaup's arrowtooth eel</name>
    <dbReference type="NCBI Taxonomy" id="118154"/>
    <lineage>
        <taxon>Eukaryota</taxon>
        <taxon>Metazoa</taxon>
        <taxon>Chordata</taxon>
        <taxon>Craniata</taxon>
        <taxon>Vertebrata</taxon>
        <taxon>Euteleostomi</taxon>
        <taxon>Actinopterygii</taxon>
        <taxon>Neopterygii</taxon>
        <taxon>Teleostei</taxon>
        <taxon>Anguilliformes</taxon>
        <taxon>Synaphobranchidae</taxon>
        <taxon>Synaphobranchus</taxon>
    </lineage>
</organism>
<evidence type="ECO:0000313" key="6">
    <source>
        <dbReference type="EMBL" id="KAJ8358787.1"/>
    </source>
</evidence>
<dbReference type="GO" id="GO:0008270">
    <property type="term" value="F:zinc ion binding"/>
    <property type="evidence" value="ECO:0007669"/>
    <property type="project" value="UniProtKB-KW"/>
</dbReference>
<dbReference type="EMBL" id="JAINUF010000005">
    <property type="protein sequence ID" value="KAJ8358787.1"/>
    <property type="molecule type" value="Genomic_DNA"/>
</dbReference>
<dbReference type="PROSITE" id="PS50158">
    <property type="entry name" value="ZF_CCHC"/>
    <property type="match status" value="1"/>
</dbReference>
<dbReference type="GO" id="GO:0003676">
    <property type="term" value="F:nucleic acid binding"/>
    <property type="evidence" value="ECO:0007669"/>
    <property type="project" value="InterPro"/>
</dbReference>
<feature type="region of interest" description="Disordered" evidence="3">
    <location>
        <begin position="197"/>
        <end position="216"/>
    </location>
</feature>
<keyword evidence="1" id="KW-0863">Zinc-finger</keyword>
<evidence type="ECO:0000256" key="3">
    <source>
        <dbReference type="SAM" id="MobiDB-lite"/>
    </source>
</evidence>
<evidence type="ECO:0000313" key="7">
    <source>
        <dbReference type="Proteomes" id="UP001152622"/>
    </source>
</evidence>
<evidence type="ECO:0000259" key="4">
    <source>
        <dbReference type="PROSITE" id="PS50158"/>
    </source>
</evidence>
<keyword evidence="1" id="KW-0479">Metal-binding</keyword>
<gene>
    <name evidence="6" type="ORF">SKAU_G00153120</name>
</gene>
<accession>A0A9Q1IZ57</accession>
<evidence type="ECO:0000259" key="5">
    <source>
        <dbReference type="PROSITE" id="PS50994"/>
    </source>
</evidence>
<dbReference type="Proteomes" id="UP001152622">
    <property type="component" value="Chromosome 5"/>
</dbReference>
<sequence length="1493" mass="170665">MPGLGIDNKDLGELEEQIDSLKQEIQDLKSALQGEAETSERQRLEEAIQAKEQTLIYLEGELEEADEETQGLRRSSRRRNPTEKMLALQTEEAEKKVKGLLCMYDQWKILVRTSRNQLKSDIPERELGLLIDTLVKTSRVEAAAELAAKEAEYEMQFEEQKQRKALEAQKCELERLQAEREVRAARARLEVYNQVTKREDSNTEKRNTRETKRDKASVFSTQIATDSEKQGLAKKSPRPSCVLCQDSRLQLHGCSKFIAMSLEERRKCIKEKRLCYGCLKPGHGVKDCRYRHICEVCKGKHPTCLHDFNHVKWEKPAPPAVPAQSNANNAATATSLSVAGEGSSNTSMAVPVWVSTRNEPSTEKLVYALLDTQSDTTFIDQGAIRILESDFKDSGVDSKMVSQDDIVFLNMMNEGIHKNSQGHYEMPLPFKKRPSLPDNKQLATVRLNHLKRKLLKDGRHKEHYVKFMNEVIERGDAEEIKDHGIEGERWYIPHHGVYHNKKSDKLRVVFDCSAKYQGTSLNDHLLSGPDLTNNLTGVLIRFRQYPVALTCDIERMFHQFHVNENDRNYLRFLWWKGGDLDTQPEEFRMKVHLFGAASSPGCANYGMKQLVKENRDLYPLGSQFVMNNFYVDDGVTSVKSTEDAIQLAREAQELCTRGGLRLHKFVSNDRAVLESIQPSERGADVKNLDLSFDDLPLERALGIQWDIESDCFRLQVNLKIQPETRRGILSTVASLYDPLGFVAPFLLKGKGILQDMCRRGIGWDDPLTDELQPQWERWRSDLVNLDKLTIPRCYAPAGFGKIIKTELHHFSDASMKGYGQCTYLRLQNKEGDVHCALVIGKSRVSPTKITTIPRLELSAAVVSVKISDMLKEELRFPDAKEVFWTDSKVVLGYINNEARRFHTFVANRLQKIHLSTTPQQWKYVPTDENPADHASSGLTASELSSSIWFTGPQFLWKKEIVLPEDGIPELTKGDPEVRSAQALKTKTTEQVSIVDRLSKLSSWSRATRAIARILRRISKNRSNCLTTVTERENAERVIIRRLQEQVYEDELQLIRKGVPLPSHNELYRLDAFLDEDGVLKVGGRLRNSSLSNLLKHPAIIPKHHHISKMIIACCHENVKHQGKGLTINEIRSNGYWIPGINRAVATHIRQCMSCRRHRKPTEEQRMADLPPERVDPSPPFTYCGMDCFGPFLVRQGRKVNKRYGLLFTCFSSRAIHIEMLDDMTTDAFINGLRCFIAIRGAVRQIKSDQGSNFIGAKNELKETLKEVDAERLVSFLSEKQCDFCMNAPHSSHVGGVWERQIRTVRSILKSTIDLSSGRLDDASLRAFLYEAMAIVNSRPLTTDNLNDPNSLDPLTPNHLLTMKSIRALPPPGAFVREDMYARKRWRHVQYLAEQFWSRWRREYLANIAIRQRWHTSRRNLQIGDIVMVRDDDLPRNEWWLGRVSETTADKDGLVRRVQVCLGDRKLGKKGERVHKLSVIERPVQKLVLLLETS</sequence>
<feature type="domain" description="Integrase catalytic" evidence="5">
    <location>
        <begin position="1174"/>
        <end position="1364"/>
    </location>
</feature>
<dbReference type="Gene3D" id="3.30.420.10">
    <property type="entry name" value="Ribonuclease H-like superfamily/Ribonuclease H"/>
    <property type="match status" value="1"/>
</dbReference>
<dbReference type="PANTHER" id="PTHR47331">
    <property type="entry name" value="PHD-TYPE DOMAIN-CONTAINING PROTEIN"/>
    <property type="match status" value="1"/>
</dbReference>
<dbReference type="InterPro" id="IPR001584">
    <property type="entry name" value="Integrase_cat-core"/>
</dbReference>
<dbReference type="InterPro" id="IPR012337">
    <property type="entry name" value="RNaseH-like_sf"/>
</dbReference>
<protein>
    <submittedName>
        <fullName evidence="6">Uncharacterized protein</fullName>
    </submittedName>
</protein>
<dbReference type="SUPFAM" id="SSF53098">
    <property type="entry name" value="Ribonuclease H-like"/>
    <property type="match status" value="1"/>
</dbReference>
<dbReference type="InterPro" id="IPR001878">
    <property type="entry name" value="Znf_CCHC"/>
</dbReference>
<dbReference type="InterPro" id="IPR043128">
    <property type="entry name" value="Rev_trsase/Diguanyl_cyclase"/>
</dbReference>
<dbReference type="InterPro" id="IPR041588">
    <property type="entry name" value="Integrase_H2C2"/>
</dbReference>
<feature type="coiled-coil region" evidence="2">
    <location>
        <begin position="143"/>
        <end position="195"/>
    </location>
</feature>
<dbReference type="SUPFAM" id="SSF56672">
    <property type="entry name" value="DNA/RNA polymerases"/>
    <property type="match status" value="1"/>
</dbReference>
<keyword evidence="2" id="KW-0175">Coiled coil</keyword>
<dbReference type="PROSITE" id="PS50994">
    <property type="entry name" value="INTEGRASE"/>
    <property type="match status" value="1"/>
</dbReference>
<dbReference type="Gene3D" id="1.10.340.70">
    <property type="match status" value="1"/>
</dbReference>
<dbReference type="GO" id="GO:0015074">
    <property type="term" value="P:DNA integration"/>
    <property type="evidence" value="ECO:0007669"/>
    <property type="project" value="InterPro"/>
</dbReference>
<dbReference type="PANTHER" id="PTHR47331:SF5">
    <property type="entry name" value="RIBONUCLEASE H"/>
    <property type="match status" value="1"/>
</dbReference>
<dbReference type="Pfam" id="PF18701">
    <property type="entry name" value="DUF5641"/>
    <property type="match status" value="1"/>
</dbReference>
<proteinExistence type="predicted"/>
<evidence type="ECO:0000256" key="1">
    <source>
        <dbReference type="PROSITE-ProRule" id="PRU00047"/>
    </source>
</evidence>
<dbReference type="Pfam" id="PF17921">
    <property type="entry name" value="Integrase_H2C2"/>
    <property type="match status" value="1"/>
</dbReference>
<dbReference type="InterPro" id="IPR043502">
    <property type="entry name" value="DNA/RNA_pol_sf"/>
</dbReference>
<feature type="coiled-coil region" evidence="2">
    <location>
        <begin position="4"/>
        <end position="68"/>
    </location>
</feature>
<dbReference type="Pfam" id="PF05380">
    <property type="entry name" value="Peptidase_A17"/>
    <property type="match status" value="1"/>
</dbReference>
<dbReference type="Gene3D" id="3.30.70.270">
    <property type="match status" value="1"/>
</dbReference>
<dbReference type="InterPro" id="IPR036397">
    <property type="entry name" value="RNaseH_sf"/>
</dbReference>
<dbReference type="CDD" id="cd01644">
    <property type="entry name" value="RT_pepA17"/>
    <property type="match status" value="1"/>
</dbReference>
<reference evidence="6" key="1">
    <citation type="journal article" date="2023" name="Science">
        <title>Genome structures resolve the early diversification of teleost fishes.</title>
        <authorList>
            <person name="Parey E."/>
            <person name="Louis A."/>
            <person name="Montfort J."/>
            <person name="Bouchez O."/>
            <person name="Roques C."/>
            <person name="Iampietro C."/>
            <person name="Lluch J."/>
            <person name="Castinel A."/>
            <person name="Donnadieu C."/>
            <person name="Desvignes T."/>
            <person name="Floi Bucao C."/>
            <person name="Jouanno E."/>
            <person name="Wen M."/>
            <person name="Mejri S."/>
            <person name="Dirks R."/>
            <person name="Jansen H."/>
            <person name="Henkel C."/>
            <person name="Chen W.J."/>
            <person name="Zahm M."/>
            <person name="Cabau C."/>
            <person name="Klopp C."/>
            <person name="Thompson A.W."/>
            <person name="Robinson-Rechavi M."/>
            <person name="Braasch I."/>
            <person name="Lecointre G."/>
            <person name="Bobe J."/>
            <person name="Postlethwait J.H."/>
            <person name="Berthelot C."/>
            <person name="Roest Crollius H."/>
            <person name="Guiguen Y."/>
        </authorList>
    </citation>
    <scope>NUCLEOTIDE SEQUENCE</scope>
    <source>
        <strain evidence="6">WJC10195</strain>
    </source>
</reference>
<dbReference type="Gene3D" id="3.10.10.10">
    <property type="entry name" value="HIV Type 1 Reverse Transcriptase, subunit A, domain 1"/>
    <property type="match status" value="1"/>
</dbReference>